<evidence type="ECO:0000256" key="2">
    <source>
        <dbReference type="ARBA" id="ARBA00004496"/>
    </source>
</evidence>
<evidence type="ECO:0000256" key="5">
    <source>
        <dbReference type="ARBA" id="ARBA00018753"/>
    </source>
</evidence>
<keyword evidence="6" id="KW-0963">Cytoplasm</keyword>
<dbReference type="Pfam" id="PF01588">
    <property type="entry name" value="tRNA_bind"/>
    <property type="match status" value="1"/>
</dbReference>
<dbReference type="GO" id="GO:0005737">
    <property type="term" value="C:cytoplasm"/>
    <property type="evidence" value="ECO:0007669"/>
    <property type="project" value="UniProtKB-SubCell"/>
</dbReference>
<keyword evidence="10" id="KW-0067">ATP-binding</keyword>
<evidence type="ECO:0000256" key="12">
    <source>
        <dbReference type="ARBA" id="ARBA00022917"/>
    </source>
</evidence>
<evidence type="ECO:0000256" key="1">
    <source>
        <dbReference type="ARBA" id="ARBA00003314"/>
    </source>
</evidence>
<dbReference type="NCBIfam" id="TIGR00399">
    <property type="entry name" value="metG_C_term"/>
    <property type="match status" value="1"/>
</dbReference>
<dbReference type="GO" id="GO:0006431">
    <property type="term" value="P:methionyl-tRNA aminoacylation"/>
    <property type="evidence" value="ECO:0007669"/>
    <property type="project" value="InterPro"/>
</dbReference>
<dbReference type="Gene3D" id="2.40.50.140">
    <property type="entry name" value="Nucleic acid-binding proteins"/>
    <property type="match status" value="1"/>
</dbReference>
<evidence type="ECO:0000256" key="14">
    <source>
        <dbReference type="ARBA" id="ARBA00030904"/>
    </source>
</evidence>
<dbReference type="InterPro" id="IPR051270">
    <property type="entry name" value="Tyrosine-tRNA_ligase_regulator"/>
</dbReference>
<dbReference type="GO" id="GO:0004825">
    <property type="term" value="F:methionine-tRNA ligase activity"/>
    <property type="evidence" value="ECO:0007669"/>
    <property type="project" value="UniProtKB-EC"/>
</dbReference>
<dbReference type="InterPro" id="IPR002547">
    <property type="entry name" value="tRNA-bd_dom"/>
</dbReference>
<keyword evidence="8" id="KW-0436">Ligase</keyword>
<evidence type="ECO:0000256" key="9">
    <source>
        <dbReference type="ARBA" id="ARBA00022741"/>
    </source>
</evidence>
<comment type="function">
    <text evidence="1">Is required not only for elongation of protein synthesis but also for the initiation of all mRNA translation through initiator tRNA(fMet) aminoacylation.</text>
</comment>
<evidence type="ECO:0000256" key="10">
    <source>
        <dbReference type="ARBA" id="ARBA00022840"/>
    </source>
</evidence>
<reference evidence="17" key="1">
    <citation type="journal article" date="2014" name="Front. Microbiol.">
        <title>High frequency of phylogenetically diverse reductive dehalogenase-homologous genes in deep subseafloor sedimentary metagenomes.</title>
        <authorList>
            <person name="Kawai M."/>
            <person name="Futagami T."/>
            <person name="Toyoda A."/>
            <person name="Takaki Y."/>
            <person name="Nishi S."/>
            <person name="Hori S."/>
            <person name="Arai W."/>
            <person name="Tsubouchi T."/>
            <person name="Morono Y."/>
            <person name="Uchiyama I."/>
            <person name="Ito T."/>
            <person name="Fujiyama A."/>
            <person name="Inagaki F."/>
            <person name="Takami H."/>
        </authorList>
    </citation>
    <scope>NUCLEOTIDE SEQUENCE</scope>
    <source>
        <strain evidence="17">Expedition CK06-06</strain>
    </source>
</reference>
<name>X1ABS2_9ZZZZ</name>
<organism evidence="17">
    <name type="scientific">marine sediment metagenome</name>
    <dbReference type="NCBI Taxonomy" id="412755"/>
    <lineage>
        <taxon>unclassified sequences</taxon>
        <taxon>metagenomes</taxon>
        <taxon>ecological metagenomes</taxon>
    </lineage>
</organism>
<comment type="caution">
    <text evidence="17">The sequence shown here is derived from an EMBL/GenBank/DDBJ whole genome shotgun (WGS) entry which is preliminary data.</text>
</comment>
<comment type="catalytic activity">
    <reaction evidence="15">
        <text>tRNA(Met) + L-methionine + ATP = L-methionyl-tRNA(Met) + AMP + diphosphate</text>
        <dbReference type="Rhea" id="RHEA:13481"/>
        <dbReference type="Rhea" id="RHEA-COMP:9667"/>
        <dbReference type="Rhea" id="RHEA-COMP:9698"/>
        <dbReference type="ChEBI" id="CHEBI:30616"/>
        <dbReference type="ChEBI" id="CHEBI:33019"/>
        <dbReference type="ChEBI" id="CHEBI:57844"/>
        <dbReference type="ChEBI" id="CHEBI:78442"/>
        <dbReference type="ChEBI" id="CHEBI:78530"/>
        <dbReference type="ChEBI" id="CHEBI:456215"/>
        <dbReference type="EC" id="6.1.1.10"/>
    </reaction>
</comment>
<evidence type="ECO:0000256" key="7">
    <source>
        <dbReference type="ARBA" id="ARBA00022555"/>
    </source>
</evidence>
<sequence length="112" mass="12657">MIIEYGDFSKLDMRVGLITQCEKVSKSKNLLKLMIDCGEKEIRQIIAGFSQFYSPEELVNKKVVVLLNLKPKRIMGLESQGMLLAADLNNEPFLLKIDERNGKSVQPGCIIK</sequence>
<dbReference type="GO" id="GO:0005524">
    <property type="term" value="F:ATP binding"/>
    <property type="evidence" value="ECO:0007669"/>
    <property type="project" value="UniProtKB-KW"/>
</dbReference>
<evidence type="ECO:0000256" key="3">
    <source>
        <dbReference type="ARBA" id="ARBA00011738"/>
    </source>
</evidence>
<evidence type="ECO:0000313" key="17">
    <source>
        <dbReference type="EMBL" id="GAG79334.1"/>
    </source>
</evidence>
<dbReference type="EMBL" id="BART01016250">
    <property type="protein sequence ID" value="GAG79334.1"/>
    <property type="molecule type" value="Genomic_DNA"/>
</dbReference>
<gene>
    <name evidence="17" type="ORF">S01H4_31304</name>
</gene>
<keyword evidence="12" id="KW-0648">Protein biosynthesis</keyword>
<dbReference type="CDD" id="cd02800">
    <property type="entry name" value="tRNA_bind_EcMetRS_like"/>
    <property type="match status" value="1"/>
</dbReference>
<keyword evidence="11" id="KW-0694">RNA-binding</keyword>
<protein>
    <recommendedName>
        <fullName evidence="5">Methionine--tRNA ligase</fullName>
        <ecNumber evidence="4">6.1.1.10</ecNumber>
    </recommendedName>
    <alternativeName>
        <fullName evidence="14">Methionyl-tRNA synthetase</fullName>
    </alternativeName>
</protein>
<dbReference type="PANTHER" id="PTHR11586">
    <property type="entry name" value="TRNA-AMINOACYLATION COFACTOR ARC1 FAMILY MEMBER"/>
    <property type="match status" value="1"/>
</dbReference>
<evidence type="ECO:0000256" key="15">
    <source>
        <dbReference type="ARBA" id="ARBA00047364"/>
    </source>
</evidence>
<evidence type="ECO:0000256" key="8">
    <source>
        <dbReference type="ARBA" id="ARBA00022598"/>
    </source>
</evidence>
<evidence type="ECO:0000259" key="16">
    <source>
        <dbReference type="PROSITE" id="PS50886"/>
    </source>
</evidence>
<keyword evidence="13" id="KW-0030">Aminoacyl-tRNA synthetase</keyword>
<dbReference type="PROSITE" id="PS50886">
    <property type="entry name" value="TRBD"/>
    <property type="match status" value="1"/>
</dbReference>
<dbReference type="FunFam" id="2.40.50.140:FF:000042">
    <property type="entry name" value="Methionine--tRNA ligase"/>
    <property type="match status" value="1"/>
</dbReference>
<keyword evidence="7" id="KW-0820">tRNA-binding</keyword>
<evidence type="ECO:0000256" key="11">
    <source>
        <dbReference type="ARBA" id="ARBA00022884"/>
    </source>
</evidence>
<dbReference type="InterPro" id="IPR004495">
    <property type="entry name" value="Met-tRNA-synth_bsu_C"/>
</dbReference>
<feature type="domain" description="TRNA-binding" evidence="16">
    <location>
        <begin position="7"/>
        <end position="106"/>
    </location>
</feature>
<dbReference type="PANTHER" id="PTHR11586:SF37">
    <property type="entry name" value="TRNA-BINDING DOMAIN-CONTAINING PROTEIN"/>
    <property type="match status" value="1"/>
</dbReference>
<comment type="subunit">
    <text evidence="3">Homodimer.</text>
</comment>
<keyword evidence="9" id="KW-0547">Nucleotide-binding</keyword>
<evidence type="ECO:0000256" key="6">
    <source>
        <dbReference type="ARBA" id="ARBA00022490"/>
    </source>
</evidence>
<dbReference type="SUPFAM" id="SSF50249">
    <property type="entry name" value="Nucleic acid-binding proteins"/>
    <property type="match status" value="1"/>
</dbReference>
<comment type="subcellular location">
    <subcellularLocation>
        <location evidence="2">Cytoplasm</location>
    </subcellularLocation>
</comment>
<dbReference type="AlphaFoldDB" id="X1ABS2"/>
<proteinExistence type="predicted"/>
<dbReference type="GO" id="GO:0000049">
    <property type="term" value="F:tRNA binding"/>
    <property type="evidence" value="ECO:0007669"/>
    <property type="project" value="UniProtKB-KW"/>
</dbReference>
<evidence type="ECO:0000256" key="4">
    <source>
        <dbReference type="ARBA" id="ARBA00012838"/>
    </source>
</evidence>
<dbReference type="InterPro" id="IPR012340">
    <property type="entry name" value="NA-bd_OB-fold"/>
</dbReference>
<dbReference type="EC" id="6.1.1.10" evidence="4"/>
<accession>X1ABS2</accession>
<evidence type="ECO:0000256" key="13">
    <source>
        <dbReference type="ARBA" id="ARBA00023146"/>
    </source>
</evidence>